<feature type="compositionally biased region" description="Basic and acidic residues" evidence="7">
    <location>
        <begin position="692"/>
        <end position="716"/>
    </location>
</feature>
<evidence type="ECO:0000256" key="6">
    <source>
        <dbReference type="PROSITE-ProRule" id="PRU00042"/>
    </source>
</evidence>
<proteinExistence type="inferred from homology"/>
<keyword evidence="9" id="KW-1185">Reference proteome</keyword>
<dbReference type="GeneID" id="114448050"/>
<dbReference type="RefSeq" id="XP_028280495.1">
    <property type="nucleotide sequence ID" value="XM_028424694.1"/>
</dbReference>
<dbReference type="PANTHER" id="PTHR47272:SF2">
    <property type="entry name" value="PIGGYBAC TRANSPOSABLE ELEMENT-DERIVED PROTEIN 3-LIKE"/>
    <property type="match status" value="1"/>
</dbReference>
<dbReference type="PANTHER" id="PTHR47272">
    <property type="entry name" value="DDE_TNP_1_7 DOMAIN-CONTAINING PROTEIN"/>
    <property type="match status" value="1"/>
</dbReference>
<feature type="region of interest" description="Disordered" evidence="7">
    <location>
        <begin position="1814"/>
        <end position="1845"/>
    </location>
</feature>
<dbReference type="CTD" id="100006440"/>
<feature type="compositionally biased region" description="Polar residues" evidence="7">
    <location>
        <begin position="970"/>
        <end position="987"/>
    </location>
</feature>
<dbReference type="Gene3D" id="3.30.160.60">
    <property type="entry name" value="Classic Zinc Finger"/>
    <property type="match status" value="4"/>
</dbReference>
<reference evidence="10" key="1">
    <citation type="submission" date="2025-08" db="UniProtKB">
        <authorList>
            <consortium name="RefSeq"/>
        </authorList>
    </citation>
    <scope>IDENTIFICATION</scope>
</reference>
<feature type="compositionally biased region" description="Polar residues" evidence="7">
    <location>
        <begin position="651"/>
        <end position="663"/>
    </location>
</feature>
<keyword evidence="2" id="KW-0479">Metal-binding</keyword>
<dbReference type="OrthoDB" id="123207at2759"/>
<feature type="region of interest" description="Disordered" evidence="7">
    <location>
        <begin position="1"/>
        <end position="129"/>
    </location>
</feature>
<feature type="compositionally biased region" description="Polar residues" evidence="7">
    <location>
        <begin position="1010"/>
        <end position="1020"/>
    </location>
</feature>
<feature type="compositionally biased region" description="Basic residues" evidence="7">
    <location>
        <begin position="825"/>
        <end position="840"/>
    </location>
</feature>
<dbReference type="InterPro" id="IPR036236">
    <property type="entry name" value="Znf_C2H2_sf"/>
</dbReference>
<feature type="domain" description="C2H2-type" evidence="8">
    <location>
        <begin position="253"/>
        <end position="280"/>
    </location>
</feature>
<dbReference type="PROSITE" id="PS00028">
    <property type="entry name" value="ZINC_FINGER_C2H2_1"/>
    <property type="match status" value="6"/>
</dbReference>
<feature type="domain" description="C2H2-type" evidence="8">
    <location>
        <begin position="225"/>
        <end position="252"/>
    </location>
</feature>
<dbReference type="FunFam" id="3.30.160.60:FF:002343">
    <property type="entry name" value="Zinc finger protein 33A"/>
    <property type="match status" value="1"/>
</dbReference>
<feature type="region of interest" description="Disordered" evidence="7">
    <location>
        <begin position="1185"/>
        <end position="1229"/>
    </location>
</feature>
<feature type="compositionally biased region" description="Polar residues" evidence="7">
    <location>
        <begin position="76"/>
        <end position="87"/>
    </location>
</feature>
<gene>
    <name evidence="10" type="primary">znf576.1</name>
</gene>
<sequence length="2178" mass="240839">MQSQPDSQSNTVSTAADTEAQLAECEPSAQEEENTPAAPTETEAVADERETGVQAEEAPASMAVTEVEETTATEPTARSQTESSENTVMMEVDTAAKPDATTKLVPDTNTKSCSDGQKAKKQGKADGRKYVPSKKAMVDPLKIDMSKPRIIPLTSSQLSLQCMECHIIFRDHKSKERHLKLNHPAEYEQCILRNALFACYVCDRQFTNSIELMTHQKAHKEKKPFKCPICDLAFNKSSELTSHKKIHFGQDGYPCTDCGKTCKTLTLLKYHLRTHTGERPYVCKDCGKRFTMSKTLQKHMMGHLSEGAEGDLGDTTVKARPQKNDSASTTKYPCSLCKAIFKSSRTRLRHIKNKHNVLPAAASNALSARQQEKQCTPIITPISICQPGLLQVEPDGPLQKVDANIDTEQICRLIESMGNVQKVNQVVILGQVPPDAPPLEVQQISQLVEPVNSNVSVPQIDFIGLKQAEIKTVELLPSNIPCDAMEHTIILEPITPDGQLENPSFSELGSHLATDESIELTLVPAEHTQGEMQQILQHPEINAVHSDPMDQMVCQNEVDEQTVILELTPALIPTAELEQSETVPQNEIPSSTLVNAELETPGQTADQTLADEQETSMSVPPFMSTVELELTPLQPEQQDICSCSLVPPDPLTQTAGESETNPAQDAPMQTGKIDQGPSVMEGETQETAEQEPADKPHVDSKNKLTEAEAQAAKEEVPSQTDQVPQISEIPVNVMSAQELVKVRKRKPARAFFFQGYMQDLVGSIYRDDFQYDAKPAKRQRKNKSHLVVKFGPQSKEKKNKQKKSPQQHQSMQEEVIRVETDVAKKKVPSQKKGRKGKKAKTVGNALSAPEKQSSSPEVSQVQQVTVDKSKNKGKKQKGAKGGVTRIGEHKSVAAPMFKKKKQAKMLQKDRSKNVKAGQAKKSPEKDEEVEKEDMPASRVTQDSLLLLKGHKQPQLKVYKLDPSKALDASPNESQTASDMSNKQSEVTDSPKADGKKKGGRPKKNQKVLSLLSSIQVSHQPQEIPPTKPKTTRKRKASSKVETEGVITSKRALKCKDCGENFSEVSSLQMHKATVHIVESPSLTYTNGNIFEGVSRLDLYQFPKEHDKAAEEVNAATGWDTEPEMALEDKERNLSFPALIPSPSLPNPASDVDISACEEKGVSKRGSGNELHISPEIHSLSDEIQNGKTLPNFTSESFLSTSTQTSDEHKQGEDTPKNPSSESEVKCDEDIKEDLLLEVDLVTVGEQNERDGLVSHEETVTQTESNESADRRHEQPDDEPSEKGLTSQTVSCSTHQVEIKEEEEEILVQKKKDGGKVTAKRKAARSKRRAAGHQKRDARLRRGSIGGREPEKEQDECQVVYEEHLVTSDSEVVDHESGTKTLQSETSPNKPTAPVTTPKPPTSEESSEGQVVLELAAVTTRVEEVTNETGKQGEEEDRNQSPGIILEKVLSSRQRGAADKEPCQMTARDNQRQGLHSIAQNEVQVLNSQEIKDEENSSDPQQVAPACEKLQSAGIQPHNHRDIRTVLVKEESSDAQTAHGSKHIRWNVESVSSDNAVITLMENEDTTTECCAIPEFNTTQCIFYPVKEEEREVLLGAAQTTRGSLVTEGSSDKNLTELQSRECNTYEENPSPSEYHQTRVRGLLSEPGLSPDGQDSQWPYPSDLREFLLQSSDEEDAGAFELSDPQLDSEAEVMAYFYGNQTNTAQQPNLPTVPRNPHASTEENRTRKPIDYFSKYFGWDTWVDIASCTNKLSNPQNLVTAREVACFVGIHIAMGTLKFPSPKLYWEDLTKVSLIADAMPLCRFLELSRMLKLTSPTKDPASSQRERTCDSQTRRQPHNRNDFDSTQTDPLWKVQPILCRFRTGCQSLRQQGDYAVDQYPLRLTGKKHSSQPSLHCTTLIGFGGLVLHVDLKLDLSDKEGAVEKMVPKGSMVFLCKQELSTPAMLERLLGAGVHGAGRVGGARGQIGDEFVSSDGKLMLRRSHCGFILSTAGNCQSNMTSLFDNFEKAQMSARLNRDLQNLYSIPLTASVPSCWPQAVLWYLTDLALVNSWLLYRQCHAAPLTLMAFRLEVSKALILSSSSDTQDSVPPQPPTEKTHTTNGTPNPALVEESPLPEAATRYDGSGHWPEQLGEGEGGRCRFGDCQRTSRVLCLKCCVFLCISRNHNCFLNFHNQGSLEKE</sequence>
<keyword evidence="4 6" id="KW-0863">Zinc-finger</keyword>
<name>A0A6P7JUA0_9TELE</name>
<feature type="compositionally biased region" description="Basic residues" evidence="7">
    <location>
        <begin position="1317"/>
        <end position="1341"/>
    </location>
</feature>
<feature type="region of interest" description="Disordered" evidence="7">
    <location>
        <begin position="774"/>
        <end position="1044"/>
    </location>
</feature>
<accession>A0A6P7JUA0</accession>
<dbReference type="Pfam" id="PF13843">
    <property type="entry name" value="DDE_Tnp_1_7"/>
    <property type="match status" value="1"/>
</dbReference>
<evidence type="ECO:0000256" key="5">
    <source>
        <dbReference type="ARBA" id="ARBA00022833"/>
    </source>
</evidence>
<dbReference type="InterPro" id="IPR029526">
    <property type="entry name" value="PGBD"/>
</dbReference>
<evidence type="ECO:0000313" key="10">
    <source>
        <dbReference type="RefSeq" id="XP_028280495.1"/>
    </source>
</evidence>
<feature type="compositionally biased region" description="Polar residues" evidence="7">
    <location>
        <begin position="1"/>
        <end position="16"/>
    </location>
</feature>
<feature type="region of interest" description="Disordered" evidence="7">
    <location>
        <begin position="1703"/>
        <end position="1723"/>
    </location>
</feature>
<feature type="compositionally biased region" description="Low complexity" evidence="7">
    <location>
        <begin position="852"/>
        <end position="866"/>
    </location>
</feature>
<feature type="compositionally biased region" description="Basic and acidic residues" evidence="7">
    <location>
        <begin position="1823"/>
        <end position="1842"/>
    </location>
</feature>
<dbReference type="InParanoid" id="A0A6P7JUA0"/>
<feature type="domain" description="C2H2-type" evidence="8">
    <location>
        <begin position="197"/>
        <end position="224"/>
    </location>
</feature>
<evidence type="ECO:0000259" key="8">
    <source>
        <dbReference type="PROSITE" id="PS50157"/>
    </source>
</evidence>
<comment type="similarity">
    <text evidence="1">Belongs to the krueppel C2H2-type zinc-finger protein family.</text>
</comment>
<evidence type="ECO:0000256" key="2">
    <source>
        <dbReference type="ARBA" id="ARBA00022723"/>
    </source>
</evidence>
<dbReference type="Pfam" id="PF00096">
    <property type="entry name" value="zf-C2H2"/>
    <property type="match status" value="3"/>
</dbReference>
<evidence type="ECO:0000256" key="3">
    <source>
        <dbReference type="ARBA" id="ARBA00022737"/>
    </source>
</evidence>
<feature type="region of interest" description="Disordered" evidence="7">
    <location>
        <begin position="1241"/>
        <end position="1471"/>
    </location>
</feature>
<feature type="compositionally biased region" description="Basic and acidic residues" evidence="7">
    <location>
        <begin position="814"/>
        <end position="824"/>
    </location>
</feature>
<feature type="compositionally biased region" description="Basic and acidic residues" evidence="7">
    <location>
        <begin position="1360"/>
        <end position="1377"/>
    </location>
</feature>
<feature type="region of interest" description="Disordered" evidence="7">
    <location>
        <begin position="2079"/>
        <end position="2125"/>
    </location>
</feature>
<feature type="compositionally biased region" description="Basic residues" evidence="7">
    <location>
        <begin position="776"/>
        <end position="786"/>
    </location>
</feature>
<keyword evidence="3" id="KW-0677">Repeat</keyword>
<organism evidence="9 10">
    <name type="scientific">Parambassis ranga</name>
    <name type="common">Indian glassy fish</name>
    <dbReference type="NCBI Taxonomy" id="210632"/>
    <lineage>
        <taxon>Eukaryota</taxon>
        <taxon>Metazoa</taxon>
        <taxon>Chordata</taxon>
        <taxon>Craniata</taxon>
        <taxon>Vertebrata</taxon>
        <taxon>Euteleostomi</taxon>
        <taxon>Actinopterygii</taxon>
        <taxon>Neopterygii</taxon>
        <taxon>Teleostei</taxon>
        <taxon>Neoteleostei</taxon>
        <taxon>Acanthomorphata</taxon>
        <taxon>Ovalentaria</taxon>
        <taxon>Ambassidae</taxon>
        <taxon>Parambassis</taxon>
    </lineage>
</organism>
<protein>
    <submittedName>
        <fullName evidence="10">Zinc finger protein 576, tandem duplicate 1</fullName>
    </submittedName>
</protein>
<dbReference type="Proteomes" id="UP000515145">
    <property type="component" value="Chromosome 16"/>
</dbReference>
<evidence type="ECO:0000313" key="9">
    <source>
        <dbReference type="Proteomes" id="UP000515145"/>
    </source>
</evidence>
<feature type="region of interest" description="Disordered" evidence="7">
    <location>
        <begin position="646"/>
        <end position="722"/>
    </location>
</feature>
<dbReference type="FunFam" id="3.30.160.60:FF:000135">
    <property type="entry name" value="Zinc finger protein 358"/>
    <property type="match status" value="1"/>
</dbReference>
<dbReference type="InterPro" id="IPR013087">
    <property type="entry name" value="Znf_C2H2_type"/>
</dbReference>
<feature type="compositionally biased region" description="Polar residues" evidence="7">
    <location>
        <begin position="1185"/>
        <end position="1204"/>
    </location>
</feature>
<feature type="compositionally biased region" description="Basic and acidic residues" evidence="7">
    <location>
        <begin position="1205"/>
        <end position="1215"/>
    </location>
</feature>
<dbReference type="PROSITE" id="PS50157">
    <property type="entry name" value="ZINC_FINGER_C2H2_2"/>
    <property type="match status" value="5"/>
</dbReference>
<dbReference type="SMART" id="SM00355">
    <property type="entry name" value="ZnF_C2H2"/>
    <property type="match status" value="7"/>
</dbReference>
<dbReference type="SUPFAM" id="SSF57667">
    <property type="entry name" value="beta-beta-alpha zinc fingers"/>
    <property type="match status" value="2"/>
</dbReference>
<feature type="compositionally biased region" description="Polar residues" evidence="7">
    <location>
        <begin position="1283"/>
        <end position="1294"/>
    </location>
</feature>
<evidence type="ECO:0000256" key="7">
    <source>
        <dbReference type="SAM" id="MobiDB-lite"/>
    </source>
</evidence>
<feature type="compositionally biased region" description="Basic and acidic residues" evidence="7">
    <location>
        <begin position="1246"/>
        <end position="1258"/>
    </location>
</feature>
<evidence type="ECO:0000256" key="1">
    <source>
        <dbReference type="ARBA" id="ARBA00006991"/>
    </source>
</evidence>
<keyword evidence="5" id="KW-0862">Zinc</keyword>
<dbReference type="GO" id="GO:0008270">
    <property type="term" value="F:zinc ion binding"/>
    <property type="evidence" value="ECO:0007669"/>
    <property type="project" value="UniProtKB-KW"/>
</dbReference>
<feature type="domain" description="C2H2-type" evidence="8">
    <location>
        <begin position="281"/>
        <end position="308"/>
    </location>
</feature>
<evidence type="ECO:0000256" key="4">
    <source>
        <dbReference type="ARBA" id="ARBA00022771"/>
    </source>
</evidence>
<feature type="domain" description="C2H2-type" evidence="8">
    <location>
        <begin position="1052"/>
        <end position="1080"/>
    </location>
</feature>